<evidence type="ECO:0000313" key="1">
    <source>
        <dbReference type="EMBL" id="BAJ02751.1"/>
    </source>
</evidence>
<dbReference type="KEGG" id="svo:SVI_2780"/>
<dbReference type="HOGENOM" id="CLU_3316908_0_0_6"/>
<organism evidence="1 2">
    <name type="scientific">Shewanella violacea (strain JCM 10179 / CIP 106290 / LMG 19151 / DSS12)</name>
    <dbReference type="NCBI Taxonomy" id="637905"/>
    <lineage>
        <taxon>Bacteria</taxon>
        <taxon>Pseudomonadati</taxon>
        <taxon>Pseudomonadota</taxon>
        <taxon>Gammaproteobacteria</taxon>
        <taxon>Alteromonadales</taxon>
        <taxon>Shewanellaceae</taxon>
        <taxon>Shewanella</taxon>
    </lineage>
</organism>
<gene>
    <name evidence="1" type="ordered locus">SVI_2780</name>
</gene>
<dbReference type="EMBL" id="AP011177">
    <property type="protein sequence ID" value="BAJ02751.1"/>
    <property type="molecule type" value="Genomic_DNA"/>
</dbReference>
<protein>
    <submittedName>
        <fullName evidence="1">Uncharacterized protein</fullName>
    </submittedName>
</protein>
<evidence type="ECO:0000313" key="2">
    <source>
        <dbReference type="Proteomes" id="UP000002350"/>
    </source>
</evidence>
<accession>D4ZM52</accession>
<dbReference type="Proteomes" id="UP000002350">
    <property type="component" value="Chromosome"/>
</dbReference>
<sequence length="39" mass="4456">MKIEMGLEFCISRGEEITEVKMTKKKSSIDEAMTGLFML</sequence>
<dbReference type="AlphaFoldDB" id="D4ZM52"/>
<keyword evidence="2" id="KW-1185">Reference proteome</keyword>
<reference evidence="2" key="1">
    <citation type="journal article" date="2010" name="Mol. Biosyst.">
        <title>Complete genome sequence and comparative analysis of Shewanella violacea, a psychrophilic and piezophilic bacterium from deep sea floor sediments.</title>
        <authorList>
            <person name="Aono E."/>
            <person name="Baba T."/>
            <person name="Ara T."/>
            <person name="Nishi T."/>
            <person name="Nakamichi T."/>
            <person name="Inamoto E."/>
            <person name="Toyonaga H."/>
            <person name="Hasegawa M."/>
            <person name="Takai Y."/>
            <person name="Okumura Y."/>
            <person name="Baba M."/>
            <person name="Tomita M."/>
            <person name="Kato C."/>
            <person name="Oshima T."/>
            <person name="Nakasone K."/>
            <person name="Mori H."/>
        </authorList>
    </citation>
    <scope>NUCLEOTIDE SEQUENCE [LARGE SCALE GENOMIC DNA]</scope>
    <source>
        <strain evidence="2">JCM 10179 / CIP 106290 / LMG 19151 / DSS12</strain>
    </source>
</reference>
<name>D4ZM52_SHEVD</name>
<proteinExistence type="predicted"/>